<gene>
    <name evidence="2" type="ORF">MOZ60_06455</name>
</gene>
<dbReference type="Gene3D" id="3.30.70.270">
    <property type="match status" value="1"/>
</dbReference>
<dbReference type="PANTHER" id="PTHR45138:SF9">
    <property type="entry name" value="DIGUANYLATE CYCLASE DGCM-RELATED"/>
    <property type="match status" value="1"/>
</dbReference>
<organism evidence="2 3">
    <name type="scientific">Grylomicrobium aquisgranensis</name>
    <dbReference type="NCBI Taxonomy" id="2926318"/>
    <lineage>
        <taxon>Bacteria</taxon>
        <taxon>Bacillati</taxon>
        <taxon>Bacillota</taxon>
        <taxon>Erysipelotrichia</taxon>
        <taxon>Erysipelotrichales</taxon>
        <taxon>Erysipelotrichaceae</taxon>
        <taxon>Grylomicrobium</taxon>
    </lineage>
</organism>
<dbReference type="InterPro" id="IPR050469">
    <property type="entry name" value="Diguanylate_Cyclase"/>
</dbReference>
<proteinExistence type="predicted"/>
<keyword evidence="3" id="KW-1185">Reference proteome</keyword>
<name>A0AB35U3R5_9FIRM</name>
<dbReference type="InterPro" id="IPR043128">
    <property type="entry name" value="Rev_trsase/Diguanyl_cyclase"/>
</dbReference>
<dbReference type="PANTHER" id="PTHR45138">
    <property type="entry name" value="REGULATORY COMPONENTS OF SENSORY TRANSDUCTION SYSTEM"/>
    <property type="match status" value="1"/>
</dbReference>
<dbReference type="CDD" id="cd01949">
    <property type="entry name" value="GGDEF"/>
    <property type="match status" value="1"/>
</dbReference>
<accession>A0AB35U3R5</accession>
<evidence type="ECO:0000259" key="1">
    <source>
        <dbReference type="PROSITE" id="PS50887"/>
    </source>
</evidence>
<evidence type="ECO:0000313" key="2">
    <source>
        <dbReference type="EMBL" id="MDX8419733.1"/>
    </source>
</evidence>
<dbReference type="RefSeq" id="WP_370596053.1">
    <property type="nucleotide sequence ID" value="NZ_JALBUR010000013.1"/>
</dbReference>
<dbReference type="SUPFAM" id="SSF48452">
    <property type="entry name" value="TPR-like"/>
    <property type="match status" value="1"/>
</dbReference>
<evidence type="ECO:0000313" key="3">
    <source>
        <dbReference type="Proteomes" id="UP001286174"/>
    </source>
</evidence>
<dbReference type="Pfam" id="PF00990">
    <property type="entry name" value="GGDEF"/>
    <property type="match status" value="1"/>
</dbReference>
<dbReference type="Gene3D" id="1.25.40.10">
    <property type="entry name" value="Tetratricopeptide repeat domain"/>
    <property type="match status" value="1"/>
</dbReference>
<dbReference type="SUPFAM" id="SSF55073">
    <property type="entry name" value="Nucleotide cyclase"/>
    <property type="match status" value="1"/>
</dbReference>
<reference evidence="2 3" key="1">
    <citation type="submission" date="2022-03" db="EMBL/GenBank/DDBJ databases">
        <title>Novel taxa within the pig intestine.</title>
        <authorList>
            <person name="Wylensek D."/>
            <person name="Bishof K."/>
            <person name="Afrizal A."/>
            <person name="Clavel T."/>
        </authorList>
    </citation>
    <scope>NUCLEOTIDE SEQUENCE [LARGE SCALE GENOMIC DNA]</scope>
    <source>
        <strain evidence="2 3">CLA-KB-P133</strain>
    </source>
</reference>
<dbReference type="EMBL" id="JALBUR010000013">
    <property type="protein sequence ID" value="MDX8419733.1"/>
    <property type="molecule type" value="Genomic_DNA"/>
</dbReference>
<comment type="caution">
    <text evidence="2">The sequence shown here is derived from an EMBL/GenBank/DDBJ whole genome shotgun (WGS) entry which is preliminary data.</text>
</comment>
<dbReference type="Proteomes" id="UP001286174">
    <property type="component" value="Unassembled WGS sequence"/>
</dbReference>
<dbReference type="AlphaFoldDB" id="A0AB35U3R5"/>
<dbReference type="InterPro" id="IPR011990">
    <property type="entry name" value="TPR-like_helical_dom_sf"/>
</dbReference>
<protein>
    <submittedName>
        <fullName evidence="2">GGDEF domain-containing protein</fullName>
    </submittedName>
</protein>
<sequence length="543" mass="61538">MHISSGNTECFDYNRGMTSKYSQKIQALTEICLDVRHQEDDKVSAASDVIIEAGKASHDHYLQGIGIYARCFVLYRNGHTMKANHDLRKALSHLSHTRAWPQLISTLNMIGLISMRIGDTASAMESFLQALTIAEQYSQTADIELLNINLTDVCLRADAFGNAYAYILKAESLLDSLKQSERYVEFACIAIGEAALLAMFTHQDEDARKHMKLLDDLVRNHPEAADNPVLKILELYSIKDPVSAHTCAVRLLPFMKRKDIQDEGGTEFLFYLRYLSSHGFKEEFHQISTYFIRSLNEESMPGDIIPALQEIVAFEEASGQRESFLHDLQLLWKYARIADKASRESMIHYIETRNTLRDTIRQNQILTHLADTDPLSGIANRRYLSKVADEWFETARTKNIPFAVEMIDIDHFKTINDTKGHDAGDAAIRIMAGCLQNIHDGTKIFVSRYGGDEFIVLYLGMTFDQVKEKAIALRDSVSAASTKAGIPMTISQGIVHHKIRADNKIWDYTSNADYAMYYAKKSHPGAIMIIDHQKDLQHPLYED</sequence>
<dbReference type="NCBIfam" id="TIGR00254">
    <property type="entry name" value="GGDEF"/>
    <property type="match status" value="1"/>
</dbReference>
<dbReference type="InterPro" id="IPR029787">
    <property type="entry name" value="Nucleotide_cyclase"/>
</dbReference>
<dbReference type="PROSITE" id="PS50887">
    <property type="entry name" value="GGDEF"/>
    <property type="match status" value="1"/>
</dbReference>
<feature type="domain" description="GGDEF" evidence="1">
    <location>
        <begin position="400"/>
        <end position="532"/>
    </location>
</feature>
<dbReference type="GO" id="GO:0052621">
    <property type="term" value="F:diguanylate cyclase activity"/>
    <property type="evidence" value="ECO:0007669"/>
    <property type="project" value="TreeGrafter"/>
</dbReference>
<dbReference type="SMART" id="SM00267">
    <property type="entry name" value="GGDEF"/>
    <property type="match status" value="1"/>
</dbReference>
<dbReference type="InterPro" id="IPR000160">
    <property type="entry name" value="GGDEF_dom"/>
</dbReference>